<keyword evidence="4" id="KW-0833">Ubl conjugation pathway</keyword>
<dbReference type="Pfam" id="PF09138">
    <property type="entry name" value="Urm1"/>
    <property type="match status" value="1"/>
</dbReference>
<evidence type="ECO:0000256" key="4">
    <source>
        <dbReference type="ARBA" id="ARBA00022786"/>
    </source>
</evidence>
<reference evidence="5 6" key="1">
    <citation type="submission" date="2020-02" db="EMBL/GenBank/DDBJ databases">
        <title>Comparative genome analysis reveals the metabolism and evolution of the thermophilic archaeal genus Metallosphaera.</title>
        <authorList>
            <person name="Jiang C."/>
        </authorList>
    </citation>
    <scope>NUCLEOTIDE SEQUENCE [LARGE SCALE GENOMIC DNA]</scope>
    <source>
        <strain evidence="5 6">Ric-A</strain>
    </source>
</reference>
<dbReference type="InterPro" id="IPR012675">
    <property type="entry name" value="Beta-grasp_dom_sf"/>
</dbReference>
<dbReference type="CDD" id="cd17040">
    <property type="entry name" value="Ubl_MoaD_like"/>
    <property type="match status" value="1"/>
</dbReference>
<dbReference type="Gene3D" id="3.10.20.30">
    <property type="match status" value="1"/>
</dbReference>
<dbReference type="OrthoDB" id="36811at2157"/>
<dbReference type="SUPFAM" id="SSF54285">
    <property type="entry name" value="MoaD/ThiS"/>
    <property type="match status" value="1"/>
</dbReference>
<name>A0A6N0NT55_9CREN</name>
<evidence type="ECO:0000313" key="6">
    <source>
        <dbReference type="Proteomes" id="UP000509301"/>
    </source>
</evidence>
<organism evidence="5 6">
    <name type="scientific">Metallosphaera tengchongensis</name>
    <dbReference type="NCBI Taxonomy" id="1532350"/>
    <lineage>
        <taxon>Archaea</taxon>
        <taxon>Thermoproteota</taxon>
        <taxon>Thermoprotei</taxon>
        <taxon>Sulfolobales</taxon>
        <taxon>Sulfolobaceae</taxon>
        <taxon>Metallosphaera</taxon>
    </lineage>
</organism>
<keyword evidence="3" id="KW-0819">tRNA processing</keyword>
<evidence type="ECO:0000256" key="3">
    <source>
        <dbReference type="ARBA" id="ARBA00022694"/>
    </source>
</evidence>
<dbReference type="EMBL" id="CP049074">
    <property type="protein sequence ID" value="QKQ99881.1"/>
    <property type="molecule type" value="Genomic_DNA"/>
</dbReference>
<sequence>MTKIILKGPLSNIFGREELQVPSGSLIDVLRFIDKTGVLLKGNRIRSGFMVLVNGKDIRLLKSYDLNLGSDDLIEIIPINHGG</sequence>
<dbReference type="InterPro" id="IPR016155">
    <property type="entry name" value="Mopterin_synth/thiamin_S_b"/>
</dbReference>
<keyword evidence="2" id="KW-1017">Isopeptide bond</keyword>
<keyword evidence="1" id="KW-0963">Cytoplasm</keyword>
<accession>A0A6N0NT55</accession>
<evidence type="ECO:0000256" key="1">
    <source>
        <dbReference type="ARBA" id="ARBA00022490"/>
    </source>
</evidence>
<evidence type="ECO:0000313" key="5">
    <source>
        <dbReference type="EMBL" id="QKQ99881.1"/>
    </source>
</evidence>
<protein>
    <submittedName>
        <fullName evidence="5">Ubiquitin</fullName>
    </submittedName>
</protein>
<dbReference type="InterPro" id="IPR015221">
    <property type="entry name" value="Urm1"/>
</dbReference>
<dbReference type="GO" id="GO:0005737">
    <property type="term" value="C:cytoplasm"/>
    <property type="evidence" value="ECO:0007669"/>
    <property type="project" value="InterPro"/>
</dbReference>
<dbReference type="GeneID" id="55641356"/>
<dbReference type="GO" id="GO:0034227">
    <property type="term" value="P:tRNA thio-modification"/>
    <property type="evidence" value="ECO:0007669"/>
    <property type="project" value="InterPro"/>
</dbReference>
<evidence type="ECO:0000256" key="2">
    <source>
        <dbReference type="ARBA" id="ARBA00022499"/>
    </source>
</evidence>
<proteinExistence type="predicted"/>
<dbReference type="KEGG" id="mten:GWK48_05360"/>
<dbReference type="Proteomes" id="UP000509301">
    <property type="component" value="Chromosome"/>
</dbReference>
<dbReference type="AlphaFoldDB" id="A0A6N0NT55"/>
<keyword evidence="6" id="KW-1185">Reference proteome</keyword>
<gene>
    <name evidence="5" type="ORF">GWK48_05360</name>
</gene>
<dbReference type="RefSeq" id="WP_174630298.1">
    <property type="nucleotide sequence ID" value="NZ_CP049074.1"/>
</dbReference>